<proteinExistence type="predicted"/>
<dbReference type="AlphaFoldDB" id="A0A6G7Y8Y9"/>
<dbReference type="Pfam" id="PF12728">
    <property type="entry name" value="HTH_17"/>
    <property type="match status" value="1"/>
</dbReference>
<gene>
    <name evidence="2" type="ORF">G7070_14675</name>
</gene>
<dbReference type="KEGG" id="prv:G7070_14675"/>
<feature type="domain" description="Helix-turn-helix" evidence="1">
    <location>
        <begin position="3"/>
        <end position="50"/>
    </location>
</feature>
<dbReference type="InterPro" id="IPR041657">
    <property type="entry name" value="HTH_17"/>
</dbReference>
<evidence type="ECO:0000313" key="3">
    <source>
        <dbReference type="Proteomes" id="UP000501058"/>
    </source>
</evidence>
<protein>
    <submittedName>
        <fullName evidence="2">Helix-turn-helix domain-containing protein</fullName>
    </submittedName>
</protein>
<sequence>MPMSVSEAAERLGLSSSRVKQMLVAGDLPGERVGHVWVLNERDVRDAIARWRPRGRPLSQQMAAGLVDLLAQQFGSTEGRAWLALDNRNRSRLRSHLRALRGADHPAALLRALAPNVSERRTFHYTDPLQPLLDDGRLLAGGNLNQAVGMPGGDAYDFHIAAADVAAVIAHHLLVEDPRGNLTLHVQAAPRADLAASLLDLALRGGSRADAVVAERIQA</sequence>
<accession>A0A6G7Y8Y9</accession>
<dbReference type="InterPro" id="IPR010093">
    <property type="entry name" value="SinI_DNA-bd"/>
</dbReference>
<reference evidence="2 3" key="1">
    <citation type="submission" date="2020-03" db="EMBL/GenBank/DDBJ databases">
        <title>Propioniciclava sp. nov., isolated from Hydrophilus acuminatus.</title>
        <authorList>
            <person name="Hyun D.-W."/>
            <person name="Bae J.-W."/>
        </authorList>
    </citation>
    <scope>NUCLEOTIDE SEQUENCE [LARGE SCALE GENOMIC DNA]</scope>
    <source>
        <strain evidence="2 3">HDW11</strain>
    </source>
</reference>
<organism evidence="2 3">
    <name type="scientific">Propioniciclava coleopterorum</name>
    <dbReference type="NCBI Taxonomy" id="2714937"/>
    <lineage>
        <taxon>Bacteria</taxon>
        <taxon>Bacillati</taxon>
        <taxon>Actinomycetota</taxon>
        <taxon>Actinomycetes</taxon>
        <taxon>Propionibacteriales</taxon>
        <taxon>Propionibacteriaceae</taxon>
        <taxon>Propioniciclava</taxon>
    </lineage>
</organism>
<evidence type="ECO:0000259" key="1">
    <source>
        <dbReference type="Pfam" id="PF12728"/>
    </source>
</evidence>
<keyword evidence="3" id="KW-1185">Reference proteome</keyword>
<dbReference type="RefSeq" id="WP_166234346.1">
    <property type="nucleotide sequence ID" value="NZ_CP049865.1"/>
</dbReference>
<name>A0A6G7Y8Y9_9ACTN</name>
<evidence type="ECO:0000313" key="2">
    <source>
        <dbReference type="EMBL" id="QIK73275.1"/>
    </source>
</evidence>
<dbReference type="GO" id="GO:0003677">
    <property type="term" value="F:DNA binding"/>
    <property type="evidence" value="ECO:0007669"/>
    <property type="project" value="InterPro"/>
</dbReference>
<dbReference type="Proteomes" id="UP000501058">
    <property type="component" value="Chromosome"/>
</dbReference>
<dbReference type="EMBL" id="CP049865">
    <property type="protein sequence ID" value="QIK73275.1"/>
    <property type="molecule type" value="Genomic_DNA"/>
</dbReference>
<dbReference type="NCBIfam" id="TIGR01764">
    <property type="entry name" value="excise"/>
    <property type="match status" value="1"/>
</dbReference>